<dbReference type="Pfam" id="PF12697">
    <property type="entry name" value="Abhydrolase_6"/>
    <property type="match status" value="1"/>
</dbReference>
<sequence length="211" mass="23463">MKFICLSGFGQKAEVWKEVASALPDHQVEVAFSYKSEEGFHSFEQWADQVYQSLQQLDQPYMLVGLSLGGLLALSMADKPLPNCQGMVLSATPYKLKGNRAYALQGLIFRVIPAFVFQKWGMNKKEVLDILKDLSTLDFSQKLAQLPLPVMVICGSKDWANLATARDLAAKIPRSRLEILAGGGHEVNRDCPQEFAALLEEMVDWVASLQV</sequence>
<reference evidence="2" key="2">
    <citation type="submission" date="2020-09" db="EMBL/GenBank/DDBJ databases">
        <authorList>
            <person name="Sun Q."/>
            <person name="Zhou Y."/>
        </authorList>
    </citation>
    <scope>NUCLEOTIDE SEQUENCE</scope>
    <source>
        <strain evidence="2">CGMCC 1.15533</strain>
    </source>
</reference>
<organism evidence="2 3">
    <name type="scientific">Streptococcus himalayensis</name>
    <dbReference type="NCBI Taxonomy" id="1888195"/>
    <lineage>
        <taxon>Bacteria</taxon>
        <taxon>Bacillati</taxon>
        <taxon>Bacillota</taxon>
        <taxon>Bacilli</taxon>
        <taxon>Lactobacillales</taxon>
        <taxon>Streptococcaceae</taxon>
        <taxon>Streptococcus</taxon>
    </lineage>
</organism>
<dbReference type="InterPro" id="IPR050228">
    <property type="entry name" value="Carboxylesterase_BioH"/>
</dbReference>
<dbReference type="EMBL" id="BMJN01000019">
    <property type="protein sequence ID" value="GGE32464.1"/>
    <property type="molecule type" value="Genomic_DNA"/>
</dbReference>
<dbReference type="Proteomes" id="UP000660801">
    <property type="component" value="Unassembled WGS sequence"/>
</dbReference>
<comment type="caution">
    <text evidence="2">The sequence shown here is derived from an EMBL/GenBank/DDBJ whole genome shotgun (WGS) entry which is preliminary data.</text>
</comment>
<dbReference type="InterPro" id="IPR000073">
    <property type="entry name" value="AB_hydrolase_1"/>
</dbReference>
<name>A0A917A960_9STRE</name>
<keyword evidence="2" id="KW-0378">Hydrolase</keyword>
<keyword evidence="3" id="KW-1185">Reference proteome</keyword>
<evidence type="ECO:0000313" key="2">
    <source>
        <dbReference type="EMBL" id="GGE32464.1"/>
    </source>
</evidence>
<dbReference type="RefSeq" id="WP_068992160.1">
    <property type="nucleotide sequence ID" value="NZ_BMJN01000019.1"/>
</dbReference>
<dbReference type="GO" id="GO:0016787">
    <property type="term" value="F:hydrolase activity"/>
    <property type="evidence" value="ECO:0007669"/>
    <property type="project" value="UniProtKB-KW"/>
</dbReference>
<dbReference type="Gene3D" id="3.40.50.1820">
    <property type="entry name" value="alpha/beta hydrolase"/>
    <property type="match status" value="2"/>
</dbReference>
<accession>A0A917A960</accession>
<proteinExistence type="predicted"/>
<protein>
    <submittedName>
        <fullName evidence="2">Acyl-CoA thioester hydrolase</fullName>
    </submittedName>
</protein>
<gene>
    <name evidence="2" type="ORF">GCM10011510_12210</name>
</gene>
<reference evidence="2" key="1">
    <citation type="journal article" date="2014" name="Int. J. Syst. Evol. Microbiol.">
        <title>Complete genome sequence of Corynebacterium casei LMG S-19264T (=DSM 44701T), isolated from a smear-ripened cheese.</title>
        <authorList>
            <consortium name="US DOE Joint Genome Institute (JGI-PGF)"/>
            <person name="Walter F."/>
            <person name="Albersmeier A."/>
            <person name="Kalinowski J."/>
            <person name="Ruckert C."/>
        </authorList>
    </citation>
    <scope>NUCLEOTIDE SEQUENCE</scope>
    <source>
        <strain evidence="2">CGMCC 1.15533</strain>
    </source>
</reference>
<evidence type="ECO:0000259" key="1">
    <source>
        <dbReference type="Pfam" id="PF12697"/>
    </source>
</evidence>
<dbReference type="AlphaFoldDB" id="A0A917A960"/>
<dbReference type="SUPFAM" id="SSF53474">
    <property type="entry name" value="alpha/beta-Hydrolases"/>
    <property type="match status" value="1"/>
</dbReference>
<dbReference type="InterPro" id="IPR029058">
    <property type="entry name" value="AB_hydrolase_fold"/>
</dbReference>
<evidence type="ECO:0000313" key="3">
    <source>
        <dbReference type="Proteomes" id="UP000660801"/>
    </source>
</evidence>
<dbReference type="PANTHER" id="PTHR43194">
    <property type="entry name" value="HYDROLASE ALPHA/BETA FOLD FAMILY"/>
    <property type="match status" value="1"/>
</dbReference>
<feature type="domain" description="AB hydrolase-1" evidence="1">
    <location>
        <begin position="4"/>
        <end position="197"/>
    </location>
</feature>
<dbReference type="PANTHER" id="PTHR43194:SF5">
    <property type="entry name" value="PIMELOYL-[ACYL-CARRIER PROTEIN] METHYL ESTER ESTERASE"/>
    <property type="match status" value="1"/>
</dbReference>